<dbReference type="AlphaFoldDB" id="A0AAW8QWW0"/>
<keyword evidence="4" id="KW-1185">Reference proteome</keyword>
<protein>
    <submittedName>
        <fullName evidence="3">Uncharacterized protein</fullName>
    </submittedName>
</protein>
<dbReference type="Proteomes" id="UP001249020">
    <property type="component" value="Unassembled WGS sequence"/>
</dbReference>
<reference evidence="3 4" key="1">
    <citation type="submission" date="2023-09" db="EMBL/GenBank/DDBJ databases">
        <authorList>
            <person name="Rey-Velasco X."/>
        </authorList>
    </citation>
    <scope>NUCLEOTIDE SEQUENCE [LARGE SCALE GENOMIC DNA]</scope>
    <source>
        <strain evidence="3 4">W409</strain>
    </source>
</reference>
<feature type="region of interest" description="Disordered" evidence="1">
    <location>
        <begin position="77"/>
        <end position="104"/>
    </location>
</feature>
<dbReference type="RefSeq" id="WP_214452437.1">
    <property type="nucleotide sequence ID" value="NZ_JAVRIE010000001.1"/>
</dbReference>
<sequence length="145" mass="16789">MKTITSLLFASVLVITPISAVYAHQNADKHEMPMMKDQMMKKMQSHMEDMRAMLAAVKREIDPSKREAMLHEHAKKMEGMMGMMKSDDSKGMNNMKGMKHKHDDMSAEDKMAMMEKRMSIMEDMMEQMMGHAAEKSKPKHQHKKN</sequence>
<name>A0AAW8QWW0_9ALTE</name>
<comment type="caution">
    <text evidence="3">The sequence shown here is derived from an EMBL/GenBank/DDBJ whole genome shotgun (WGS) entry which is preliminary data.</text>
</comment>
<evidence type="ECO:0000256" key="1">
    <source>
        <dbReference type="SAM" id="MobiDB-lite"/>
    </source>
</evidence>
<evidence type="ECO:0000256" key="2">
    <source>
        <dbReference type="SAM" id="SignalP"/>
    </source>
</evidence>
<gene>
    <name evidence="3" type="ORF">RM544_02980</name>
</gene>
<feature type="signal peptide" evidence="2">
    <location>
        <begin position="1"/>
        <end position="23"/>
    </location>
</feature>
<evidence type="ECO:0000313" key="4">
    <source>
        <dbReference type="Proteomes" id="UP001249020"/>
    </source>
</evidence>
<accession>A0AAW8QWW0</accession>
<evidence type="ECO:0000313" key="3">
    <source>
        <dbReference type="EMBL" id="MDT0581487.1"/>
    </source>
</evidence>
<feature type="chain" id="PRO_5043499682" evidence="2">
    <location>
        <begin position="24"/>
        <end position="145"/>
    </location>
</feature>
<proteinExistence type="predicted"/>
<keyword evidence="2" id="KW-0732">Signal</keyword>
<dbReference type="EMBL" id="JAVRIE010000001">
    <property type="protein sequence ID" value="MDT0581487.1"/>
    <property type="molecule type" value="Genomic_DNA"/>
</dbReference>
<organism evidence="3 4">
    <name type="scientific">Brumicola blandensis</name>
    <dbReference type="NCBI Taxonomy" id="3075611"/>
    <lineage>
        <taxon>Bacteria</taxon>
        <taxon>Pseudomonadati</taxon>
        <taxon>Pseudomonadota</taxon>
        <taxon>Gammaproteobacteria</taxon>
        <taxon>Alteromonadales</taxon>
        <taxon>Alteromonadaceae</taxon>
        <taxon>Brumicola</taxon>
    </lineage>
</organism>